<dbReference type="InterPro" id="IPR037278">
    <property type="entry name" value="ARFGAP/RecO"/>
</dbReference>
<evidence type="ECO:0000256" key="5">
    <source>
        <dbReference type="ARBA" id="ARBA00023172"/>
    </source>
</evidence>
<keyword evidence="5 8" id="KW-0233">DNA recombination</keyword>
<evidence type="ECO:0000256" key="4">
    <source>
        <dbReference type="ARBA" id="ARBA00022763"/>
    </source>
</evidence>
<comment type="caution">
    <text evidence="10">The sequence shown here is derived from an EMBL/GenBank/DDBJ whole genome shotgun (WGS) entry which is preliminary data.</text>
</comment>
<dbReference type="NCBIfam" id="TIGR00613">
    <property type="entry name" value="reco"/>
    <property type="match status" value="1"/>
</dbReference>
<evidence type="ECO:0000256" key="1">
    <source>
        <dbReference type="ARBA" id="ARBA00003065"/>
    </source>
</evidence>
<proteinExistence type="inferred from homology"/>
<evidence type="ECO:0000256" key="7">
    <source>
        <dbReference type="ARBA" id="ARBA00033409"/>
    </source>
</evidence>
<dbReference type="Pfam" id="PF11967">
    <property type="entry name" value="RecO_N"/>
    <property type="match status" value="1"/>
</dbReference>
<dbReference type="PANTHER" id="PTHR33991:SF1">
    <property type="entry name" value="DNA REPAIR PROTEIN RECO"/>
    <property type="match status" value="1"/>
</dbReference>
<keyword evidence="6 8" id="KW-0234">DNA repair</keyword>
<name>A0ABN2Y803_9ACTN</name>
<feature type="domain" description="DNA replication/recombination mediator RecO N-terminal" evidence="9">
    <location>
        <begin position="1"/>
        <end position="78"/>
    </location>
</feature>
<reference evidence="10 11" key="1">
    <citation type="journal article" date="2019" name="Int. J. Syst. Evol. Microbiol.">
        <title>The Global Catalogue of Microorganisms (GCM) 10K type strain sequencing project: providing services to taxonomists for standard genome sequencing and annotation.</title>
        <authorList>
            <consortium name="The Broad Institute Genomics Platform"/>
            <consortium name="The Broad Institute Genome Sequencing Center for Infectious Disease"/>
            <person name="Wu L."/>
            <person name="Ma J."/>
        </authorList>
    </citation>
    <scope>NUCLEOTIDE SEQUENCE [LARGE SCALE GENOMIC DNA]</scope>
    <source>
        <strain evidence="10 11">JCM 16021</strain>
    </source>
</reference>
<comment type="similarity">
    <text evidence="2 8">Belongs to the RecO family.</text>
</comment>
<gene>
    <name evidence="8 10" type="primary">recO</name>
    <name evidence="10" type="ORF">GCM10009843_18550</name>
</gene>
<dbReference type="InterPro" id="IPR022572">
    <property type="entry name" value="DNA_rep/recomb_RecO_N"/>
</dbReference>
<evidence type="ECO:0000256" key="2">
    <source>
        <dbReference type="ARBA" id="ARBA00007452"/>
    </source>
</evidence>
<dbReference type="Pfam" id="PF02565">
    <property type="entry name" value="RecO_C"/>
    <property type="match status" value="1"/>
</dbReference>
<dbReference type="SUPFAM" id="SSF57863">
    <property type="entry name" value="ArfGap/RecO-like zinc finger"/>
    <property type="match status" value="1"/>
</dbReference>
<dbReference type="Gene3D" id="2.40.50.140">
    <property type="entry name" value="Nucleic acid-binding proteins"/>
    <property type="match status" value="1"/>
</dbReference>
<evidence type="ECO:0000313" key="10">
    <source>
        <dbReference type="EMBL" id="GAA2123059.1"/>
    </source>
</evidence>
<dbReference type="EMBL" id="BAAAQQ010000011">
    <property type="protein sequence ID" value="GAA2123059.1"/>
    <property type="molecule type" value="Genomic_DNA"/>
</dbReference>
<dbReference type="Gene3D" id="1.20.1440.120">
    <property type="entry name" value="Recombination protein O, C-terminal domain"/>
    <property type="match status" value="1"/>
</dbReference>
<evidence type="ECO:0000256" key="3">
    <source>
        <dbReference type="ARBA" id="ARBA00021310"/>
    </source>
</evidence>
<dbReference type="InterPro" id="IPR042242">
    <property type="entry name" value="RecO_C"/>
</dbReference>
<dbReference type="InterPro" id="IPR003717">
    <property type="entry name" value="RecO"/>
</dbReference>
<keyword evidence="11" id="KW-1185">Reference proteome</keyword>
<sequence length="242" mass="26256">MPLYHDEAIVLRTQKLGEADRIITLLTREHGRVRAVARGVRKTSSRWGSRLEPFTHVDLQIAEGRTLDVITQADTRAPYGSGLGADYERYTAGTAMLETAERLASEDKQPMLQQFLLLVGGLRAMAAGEHAASQVLDSYLLRSLAVAGYAPSFDHCVRCGDEGPHKWFNPSAGGVMCADCRLPGSAAPSTGAIVLLGALLTGDWPIVHAAEPRHLKEASGIVAAYLAWHLERGLRSLAYVER</sequence>
<dbReference type="InterPro" id="IPR012340">
    <property type="entry name" value="NA-bd_OB-fold"/>
</dbReference>
<keyword evidence="4 8" id="KW-0227">DNA damage</keyword>
<dbReference type="HAMAP" id="MF_00201">
    <property type="entry name" value="RecO"/>
    <property type="match status" value="1"/>
</dbReference>
<accession>A0ABN2Y803</accession>
<evidence type="ECO:0000313" key="11">
    <source>
        <dbReference type="Proteomes" id="UP001500575"/>
    </source>
</evidence>
<comment type="function">
    <text evidence="1 8">Involved in DNA repair and RecF pathway recombination.</text>
</comment>
<protein>
    <recommendedName>
        <fullName evidence="3 8">DNA repair protein RecO</fullName>
    </recommendedName>
    <alternativeName>
        <fullName evidence="7 8">Recombination protein O</fullName>
    </alternativeName>
</protein>
<dbReference type="Proteomes" id="UP001500575">
    <property type="component" value="Unassembled WGS sequence"/>
</dbReference>
<organism evidence="10 11">
    <name type="scientific">Nocardioides bigeumensis</name>
    <dbReference type="NCBI Taxonomy" id="433657"/>
    <lineage>
        <taxon>Bacteria</taxon>
        <taxon>Bacillati</taxon>
        <taxon>Actinomycetota</taxon>
        <taxon>Actinomycetes</taxon>
        <taxon>Propionibacteriales</taxon>
        <taxon>Nocardioidaceae</taxon>
        <taxon>Nocardioides</taxon>
    </lineage>
</organism>
<evidence type="ECO:0000256" key="6">
    <source>
        <dbReference type="ARBA" id="ARBA00023204"/>
    </source>
</evidence>
<evidence type="ECO:0000259" key="9">
    <source>
        <dbReference type="Pfam" id="PF11967"/>
    </source>
</evidence>
<dbReference type="PANTHER" id="PTHR33991">
    <property type="entry name" value="DNA REPAIR PROTEIN RECO"/>
    <property type="match status" value="1"/>
</dbReference>
<dbReference type="RefSeq" id="WP_344303420.1">
    <property type="nucleotide sequence ID" value="NZ_BAAAQQ010000011.1"/>
</dbReference>
<evidence type="ECO:0000256" key="8">
    <source>
        <dbReference type="HAMAP-Rule" id="MF_00201"/>
    </source>
</evidence>
<dbReference type="SUPFAM" id="SSF50249">
    <property type="entry name" value="Nucleic acid-binding proteins"/>
    <property type="match status" value="1"/>
</dbReference>